<dbReference type="Pfam" id="PF07963">
    <property type="entry name" value="N_methyl"/>
    <property type="match status" value="1"/>
</dbReference>
<reference evidence="3" key="1">
    <citation type="submission" date="2021-01" db="EMBL/GenBank/DDBJ databases">
        <title>Whole genome shotgun sequence of Rhizocola hellebori NBRC 109834.</title>
        <authorList>
            <person name="Komaki H."/>
            <person name="Tamura T."/>
        </authorList>
    </citation>
    <scope>NUCLEOTIDE SEQUENCE</scope>
    <source>
        <strain evidence="3">NBRC 109834</strain>
    </source>
</reference>
<feature type="region of interest" description="Disordered" evidence="1">
    <location>
        <begin position="155"/>
        <end position="178"/>
    </location>
</feature>
<evidence type="ECO:0000313" key="4">
    <source>
        <dbReference type="Proteomes" id="UP000612899"/>
    </source>
</evidence>
<keyword evidence="4" id="KW-1185">Reference proteome</keyword>
<evidence type="ECO:0000313" key="3">
    <source>
        <dbReference type="EMBL" id="GIH05532.1"/>
    </source>
</evidence>
<sequence length="178" mass="19209">MKPVSTHDDRGESLIELLVALTIMATAVVALVGAIATSIRTSDLHRRQTVAGGYVKEFAEAIQSRVAQRPSGYAPRDCASDPATTYGNFYDIPMPDRSLYARSVTVKYWDSAQSKFVAGCSGTDHGVQLLSLVVKAKDTSRATVEEKLEITIRQPCRPKNTTPLLDPPATPAEDAPCS</sequence>
<evidence type="ECO:0000256" key="1">
    <source>
        <dbReference type="SAM" id="MobiDB-lite"/>
    </source>
</evidence>
<proteinExistence type="predicted"/>
<keyword evidence="2" id="KW-1133">Transmembrane helix</keyword>
<protein>
    <submittedName>
        <fullName evidence="3">Uncharacterized protein</fullName>
    </submittedName>
</protein>
<dbReference type="AlphaFoldDB" id="A0A8J3VGU3"/>
<name>A0A8J3VGU3_9ACTN</name>
<feature type="transmembrane region" description="Helical" evidence="2">
    <location>
        <begin position="17"/>
        <end position="39"/>
    </location>
</feature>
<keyword evidence="2" id="KW-0472">Membrane</keyword>
<organism evidence="3 4">
    <name type="scientific">Rhizocola hellebori</name>
    <dbReference type="NCBI Taxonomy" id="1392758"/>
    <lineage>
        <taxon>Bacteria</taxon>
        <taxon>Bacillati</taxon>
        <taxon>Actinomycetota</taxon>
        <taxon>Actinomycetes</taxon>
        <taxon>Micromonosporales</taxon>
        <taxon>Micromonosporaceae</taxon>
        <taxon>Rhizocola</taxon>
    </lineage>
</organism>
<evidence type="ECO:0000256" key="2">
    <source>
        <dbReference type="SAM" id="Phobius"/>
    </source>
</evidence>
<keyword evidence="2" id="KW-0812">Transmembrane</keyword>
<dbReference type="InterPro" id="IPR012902">
    <property type="entry name" value="N_methyl_site"/>
</dbReference>
<accession>A0A8J3VGU3</accession>
<dbReference type="EMBL" id="BONY01000019">
    <property type="protein sequence ID" value="GIH05532.1"/>
    <property type="molecule type" value="Genomic_DNA"/>
</dbReference>
<dbReference type="RefSeq" id="WP_203909373.1">
    <property type="nucleotide sequence ID" value="NZ_BONY01000019.1"/>
</dbReference>
<dbReference type="Proteomes" id="UP000612899">
    <property type="component" value="Unassembled WGS sequence"/>
</dbReference>
<comment type="caution">
    <text evidence="3">The sequence shown here is derived from an EMBL/GenBank/DDBJ whole genome shotgun (WGS) entry which is preliminary data.</text>
</comment>
<gene>
    <name evidence="3" type="ORF">Rhe02_35990</name>
</gene>